<reference evidence="1" key="1">
    <citation type="submission" date="2020-06" db="EMBL/GenBank/DDBJ databases">
        <authorList>
            <person name="Li T."/>
            <person name="Hu X."/>
            <person name="Zhang T."/>
            <person name="Song X."/>
            <person name="Zhang H."/>
            <person name="Dai N."/>
            <person name="Sheng W."/>
            <person name="Hou X."/>
            <person name="Wei L."/>
        </authorList>
    </citation>
    <scope>NUCLEOTIDE SEQUENCE</scope>
    <source>
        <strain evidence="1">G02</strain>
        <tissue evidence="1">Leaf</tissue>
    </source>
</reference>
<gene>
    <name evidence="1" type="ORF">Sradi_6946300</name>
</gene>
<protein>
    <recommendedName>
        <fullName evidence="2">Reverse transcriptase domain-containing protein</fullName>
    </recommendedName>
</protein>
<dbReference type="AlphaFoldDB" id="A0AAW2JG11"/>
<reference evidence="1" key="2">
    <citation type="journal article" date="2024" name="Plant">
        <title>Genomic evolution and insights into agronomic trait innovations of Sesamum species.</title>
        <authorList>
            <person name="Miao H."/>
            <person name="Wang L."/>
            <person name="Qu L."/>
            <person name="Liu H."/>
            <person name="Sun Y."/>
            <person name="Le M."/>
            <person name="Wang Q."/>
            <person name="Wei S."/>
            <person name="Zheng Y."/>
            <person name="Lin W."/>
            <person name="Duan Y."/>
            <person name="Cao H."/>
            <person name="Xiong S."/>
            <person name="Wang X."/>
            <person name="Wei L."/>
            <person name="Li C."/>
            <person name="Ma Q."/>
            <person name="Ju M."/>
            <person name="Zhao R."/>
            <person name="Li G."/>
            <person name="Mu C."/>
            <person name="Tian Q."/>
            <person name="Mei H."/>
            <person name="Zhang T."/>
            <person name="Gao T."/>
            <person name="Zhang H."/>
        </authorList>
    </citation>
    <scope>NUCLEOTIDE SEQUENCE</scope>
    <source>
        <strain evidence="1">G02</strain>
    </source>
</reference>
<evidence type="ECO:0008006" key="2">
    <source>
        <dbReference type="Google" id="ProtNLM"/>
    </source>
</evidence>
<sequence length="97" mass="10922">MIQYEENRGTLKGVVVSRNDPRISHLLFADDTWLFVQATKEALLCIHGVLEQFDAASGLAINWQKSAAVFSKNIDQNARTELGQVLGVPVVERYEKY</sequence>
<organism evidence="1">
    <name type="scientific">Sesamum radiatum</name>
    <name type="common">Black benniseed</name>
    <dbReference type="NCBI Taxonomy" id="300843"/>
    <lineage>
        <taxon>Eukaryota</taxon>
        <taxon>Viridiplantae</taxon>
        <taxon>Streptophyta</taxon>
        <taxon>Embryophyta</taxon>
        <taxon>Tracheophyta</taxon>
        <taxon>Spermatophyta</taxon>
        <taxon>Magnoliopsida</taxon>
        <taxon>eudicotyledons</taxon>
        <taxon>Gunneridae</taxon>
        <taxon>Pentapetalae</taxon>
        <taxon>asterids</taxon>
        <taxon>lamiids</taxon>
        <taxon>Lamiales</taxon>
        <taxon>Pedaliaceae</taxon>
        <taxon>Sesamum</taxon>
    </lineage>
</organism>
<proteinExistence type="predicted"/>
<evidence type="ECO:0000313" key="1">
    <source>
        <dbReference type="EMBL" id="KAL0293284.1"/>
    </source>
</evidence>
<comment type="caution">
    <text evidence="1">The sequence shown here is derived from an EMBL/GenBank/DDBJ whole genome shotgun (WGS) entry which is preliminary data.</text>
</comment>
<accession>A0AAW2JG11</accession>
<name>A0AAW2JG11_SESRA</name>
<dbReference type="EMBL" id="JACGWJ010000330">
    <property type="protein sequence ID" value="KAL0293284.1"/>
    <property type="molecule type" value="Genomic_DNA"/>
</dbReference>